<keyword evidence="2" id="KW-1185">Reference proteome</keyword>
<protein>
    <submittedName>
        <fullName evidence="1">Uncharacterized protein</fullName>
    </submittedName>
</protein>
<dbReference type="EMBL" id="BQNB010013910">
    <property type="protein sequence ID" value="GJT21699.1"/>
    <property type="molecule type" value="Genomic_DNA"/>
</dbReference>
<evidence type="ECO:0000313" key="2">
    <source>
        <dbReference type="Proteomes" id="UP001151760"/>
    </source>
</evidence>
<organism evidence="1 2">
    <name type="scientific">Tanacetum coccineum</name>
    <dbReference type="NCBI Taxonomy" id="301880"/>
    <lineage>
        <taxon>Eukaryota</taxon>
        <taxon>Viridiplantae</taxon>
        <taxon>Streptophyta</taxon>
        <taxon>Embryophyta</taxon>
        <taxon>Tracheophyta</taxon>
        <taxon>Spermatophyta</taxon>
        <taxon>Magnoliopsida</taxon>
        <taxon>eudicotyledons</taxon>
        <taxon>Gunneridae</taxon>
        <taxon>Pentapetalae</taxon>
        <taxon>asterids</taxon>
        <taxon>campanulids</taxon>
        <taxon>Asterales</taxon>
        <taxon>Asteraceae</taxon>
        <taxon>Asteroideae</taxon>
        <taxon>Anthemideae</taxon>
        <taxon>Anthemidinae</taxon>
        <taxon>Tanacetum</taxon>
    </lineage>
</organism>
<reference evidence="1" key="1">
    <citation type="journal article" date="2022" name="Int. J. Mol. Sci.">
        <title>Draft Genome of Tanacetum Coccineum: Genomic Comparison of Closely Related Tanacetum-Family Plants.</title>
        <authorList>
            <person name="Yamashiro T."/>
            <person name="Shiraishi A."/>
            <person name="Nakayama K."/>
            <person name="Satake H."/>
        </authorList>
    </citation>
    <scope>NUCLEOTIDE SEQUENCE</scope>
</reference>
<name>A0ABQ5C9K0_9ASTR</name>
<dbReference type="Proteomes" id="UP001151760">
    <property type="component" value="Unassembled WGS sequence"/>
</dbReference>
<comment type="caution">
    <text evidence="1">The sequence shown here is derived from an EMBL/GenBank/DDBJ whole genome shotgun (WGS) entry which is preliminary data.</text>
</comment>
<sequence length="96" mass="10940">MVKRMMTGTEFDIEKFDGKNDFGLWQVRMKALLKQQGLAAGGVTCNHSCGIRQRKSQSEYIDEFHKLVGDLAAIDTAISDEDQIFFITHIFTIILR</sequence>
<proteinExistence type="predicted"/>
<accession>A0ABQ5C9K0</accession>
<gene>
    <name evidence="1" type="ORF">Tco_0891636</name>
</gene>
<reference evidence="1" key="2">
    <citation type="submission" date="2022-01" db="EMBL/GenBank/DDBJ databases">
        <authorList>
            <person name="Yamashiro T."/>
            <person name="Shiraishi A."/>
            <person name="Satake H."/>
            <person name="Nakayama K."/>
        </authorList>
    </citation>
    <scope>NUCLEOTIDE SEQUENCE</scope>
</reference>
<evidence type="ECO:0000313" key="1">
    <source>
        <dbReference type="EMBL" id="GJT21699.1"/>
    </source>
</evidence>